<dbReference type="HOGENOM" id="CLU_1168750_0_0_9"/>
<proteinExistence type="predicted"/>
<organism evidence="2 3">
    <name type="scientific">Anaeroglobus geminatus F0357</name>
    <dbReference type="NCBI Taxonomy" id="861450"/>
    <lineage>
        <taxon>Bacteria</taxon>
        <taxon>Bacillati</taxon>
        <taxon>Bacillota</taxon>
        <taxon>Negativicutes</taxon>
        <taxon>Veillonellales</taxon>
        <taxon>Veillonellaceae</taxon>
        <taxon>Anaeroglobus</taxon>
    </lineage>
</organism>
<evidence type="ECO:0000313" key="3">
    <source>
        <dbReference type="Proteomes" id="UP000005481"/>
    </source>
</evidence>
<dbReference type="RefSeq" id="WP_006789110.1">
    <property type="nucleotide sequence ID" value="NZ_JH417564.1"/>
</dbReference>
<reference evidence="2 3" key="1">
    <citation type="submission" date="2011-08" db="EMBL/GenBank/DDBJ databases">
        <authorList>
            <person name="Weinstock G."/>
            <person name="Sodergren E."/>
            <person name="Clifton S."/>
            <person name="Fulton L."/>
            <person name="Fulton B."/>
            <person name="Courtney L."/>
            <person name="Fronick C."/>
            <person name="Harrison M."/>
            <person name="Strong C."/>
            <person name="Farmer C."/>
            <person name="Delahaunty K."/>
            <person name="Markovic C."/>
            <person name="Hall O."/>
            <person name="Minx P."/>
            <person name="Tomlinson C."/>
            <person name="Mitreva M."/>
            <person name="Hou S."/>
            <person name="Chen J."/>
            <person name="Wollam A."/>
            <person name="Pepin K.H."/>
            <person name="Johnson M."/>
            <person name="Bhonagiri V."/>
            <person name="Zhang X."/>
            <person name="Suruliraj S."/>
            <person name="Warren W."/>
            <person name="Chinwalla A."/>
            <person name="Mardis E.R."/>
            <person name="Wilson R.K."/>
        </authorList>
    </citation>
    <scope>NUCLEOTIDE SEQUENCE [LARGE SCALE GENOMIC DNA]</scope>
    <source>
        <strain evidence="2 3">F0357</strain>
    </source>
</reference>
<feature type="signal peptide" evidence="1">
    <location>
        <begin position="1"/>
        <end position="27"/>
    </location>
</feature>
<name>G9YER7_9FIRM</name>
<evidence type="ECO:0000313" key="2">
    <source>
        <dbReference type="EMBL" id="EHM43690.1"/>
    </source>
</evidence>
<feature type="chain" id="PRO_5003528989" evidence="1">
    <location>
        <begin position="28"/>
        <end position="237"/>
    </location>
</feature>
<accession>G9YER7</accession>
<dbReference type="OrthoDB" id="1669211at2"/>
<sequence>MKKSMKRFVFAVLALSLAAAPASFSRAEAVMQPLDGAAAEAMVNQWNKNWYDSNGRYIMSLEGGYINGCPILSGTVTNTVREVIGNFTIQEPEKVRHIVIKHSGMGMHEQLIIDDIWNLSPNAYAAYYESVGGVYLGMTMAQVEAVYGKPGHSNWTPEVETWFYDESGFRLDFEVGRVVSITFRAAGNRHLDRTGFNCKTGPEEFARLYPMGAVPHWAAFITLLTVNSSISPIIPMH</sequence>
<protein>
    <submittedName>
        <fullName evidence="2">Uncharacterized protein</fullName>
    </submittedName>
</protein>
<dbReference type="EMBL" id="AGCJ01000005">
    <property type="protein sequence ID" value="EHM43690.1"/>
    <property type="molecule type" value="Genomic_DNA"/>
</dbReference>
<dbReference type="PATRIC" id="fig|861450.3.peg.119"/>
<comment type="caution">
    <text evidence="2">The sequence shown here is derived from an EMBL/GenBank/DDBJ whole genome shotgun (WGS) entry which is preliminary data.</text>
</comment>
<keyword evidence="3" id="KW-1185">Reference proteome</keyword>
<gene>
    <name evidence="2" type="ORF">HMPREF0080_00127</name>
</gene>
<dbReference type="Proteomes" id="UP000005481">
    <property type="component" value="Unassembled WGS sequence"/>
</dbReference>
<dbReference type="AlphaFoldDB" id="G9YER7"/>
<evidence type="ECO:0000256" key="1">
    <source>
        <dbReference type="SAM" id="SignalP"/>
    </source>
</evidence>
<keyword evidence="1" id="KW-0732">Signal</keyword>